<dbReference type="Gene3D" id="1.20.120.550">
    <property type="entry name" value="Membrane associated eicosanoid/glutathione metabolism-like domain"/>
    <property type="match status" value="1"/>
</dbReference>
<protein>
    <recommendedName>
        <fullName evidence="8">Membrane-associated proteins in eicosanoid and glutathione metabolism</fullName>
    </recommendedName>
</protein>
<comment type="subcellular location">
    <subcellularLocation>
        <location evidence="1">Membrane</location>
        <topology evidence="1">Multi-pass membrane protein</topology>
    </subcellularLocation>
</comment>
<keyword evidence="7" id="KW-1185">Reference proteome</keyword>
<dbReference type="GO" id="GO:0004602">
    <property type="term" value="F:glutathione peroxidase activity"/>
    <property type="evidence" value="ECO:0007669"/>
    <property type="project" value="TreeGrafter"/>
</dbReference>
<dbReference type="Pfam" id="PF01124">
    <property type="entry name" value="MAPEG"/>
    <property type="match status" value="1"/>
</dbReference>
<dbReference type="Proteomes" id="UP000503462">
    <property type="component" value="Chromosome 4"/>
</dbReference>
<proteinExistence type="predicted"/>
<dbReference type="InterPro" id="IPR050997">
    <property type="entry name" value="MAPEG"/>
</dbReference>
<keyword evidence="3 5" id="KW-1133">Transmembrane helix</keyword>
<dbReference type="PANTHER" id="PTHR10250">
    <property type="entry name" value="MICROSOMAL GLUTATHIONE S-TRANSFERASE"/>
    <property type="match status" value="1"/>
</dbReference>
<feature type="transmembrane region" description="Helical" evidence="5">
    <location>
        <begin position="12"/>
        <end position="32"/>
    </location>
</feature>
<gene>
    <name evidence="6" type="ORF">AMS68_006829</name>
</gene>
<dbReference type="GO" id="GO:0005783">
    <property type="term" value="C:endoplasmic reticulum"/>
    <property type="evidence" value="ECO:0007669"/>
    <property type="project" value="TreeGrafter"/>
</dbReference>
<dbReference type="OrthoDB" id="410651at2759"/>
<dbReference type="PANTHER" id="PTHR10250:SF26">
    <property type="entry name" value="GLUTATHIONE S-TRANSFERASE 3, MITOCHONDRIAL"/>
    <property type="match status" value="1"/>
</dbReference>
<dbReference type="EMBL" id="CP051142">
    <property type="protein sequence ID" value="QIX01312.1"/>
    <property type="molecule type" value="Genomic_DNA"/>
</dbReference>
<dbReference type="GO" id="GO:0016020">
    <property type="term" value="C:membrane"/>
    <property type="evidence" value="ECO:0007669"/>
    <property type="project" value="UniProtKB-SubCell"/>
</dbReference>
<evidence type="ECO:0000256" key="4">
    <source>
        <dbReference type="ARBA" id="ARBA00023136"/>
    </source>
</evidence>
<feature type="transmembrane region" description="Helical" evidence="5">
    <location>
        <begin position="131"/>
        <end position="152"/>
    </location>
</feature>
<name>A0A6H0Y2R7_9PEZI</name>
<organism evidence="6 7">
    <name type="scientific">Peltaster fructicola</name>
    <dbReference type="NCBI Taxonomy" id="286661"/>
    <lineage>
        <taxon>Eukaryota</taxon>
        <taxon>Fungi</taxon>
        <taxon>Dikarya</taxon>
        <taxon>Ascomycota</taxon>
        <taxon>Pezizomycotina</taxon>
        <taxon>Dothideomycetes</taxon>
        <taxon>Dothideomycetes incertae sedis</taxon>
        <taxon>Peltaster</taxon>
    </lineage>
</organism>
<evidence type="ECO:0000256" key="2">
    <source>
        <dbReference type="ARBA" id="ARBA00022692"/>
    </source>
</evidence>
<reference evidence="6 7" key="1">
    <citation type="journal article" date="2016" name="Sci. Rep.">
        <title>Peltaster fructicola genome reveals evolution from an invasive phytopathogen to an ectophytic parasite.</title>
        <authorList>
            <person name="Xu C."/>
            <person name="Chen H."/>
            <person name="Gleason M.L."/>
            <person name="Xu J.R."/>
            <person name="Liu H."/>
            <person name="Zhang R."/>
            <person name="Sun G."/>
        </authorList>
    </citation>
    <scope>NUCLEOTIDE SEQUENCE [LARGE SCALE GENOMIC DNA]</scope>
    <source>
        <strain evidence="6 7">LNHT1506</strain>
    </source>
</reference>
<evidence type="ECO:0000256" key="3">
    <source>
        <dbReference type="ARBA" id="ARBA00022989"/>
    </source>
</evidence>
<evidence type="ECO:0008006" key="8">
    <source>
        <dbReference type="Google" id="ProtNLM"/>
    </source>
</evidence>
<dbReference type="GO" id="GO:0005635">
    <property type="term" value="C:nuclear envelope"/>
    <property type="evidence" value="ECO:0007669"/>
    <property type="project" value="TreeGrafter"/>
</dbReference>
<keyword evidence="2 5" id="KW-0812">Transmembrane</keyword>
<dbReference type="SUPFAM" id="SSF161084">
    <property type="entry name" value="MAPEG domain-like"/>
    <property type="match status" value="1"/>
</dbReference>
<evidence type="ECO:0000313" key="7">
    <source>
        <dbReference type="Proteomes" id="UP000503462"/>
    </source>
</evidence>
<sequence>MSLATELIVGKDYGYVLIAAAGTFILSTWHGMRVTGYRKKAGIKYPQAYAEKSDMNAASAEKKEAMHLFNCAQRAHGNYLENMPTASIALLVSGLAYPKTAAVMGAGWLVSRVLFAIGYTNPSKQDGKGRLIGSGFWLFQLGLIGLTGYSGVKLLL</sequence>
<evidence type="ECO:0000256" key="5">
    <source>
        <dbReference type="SAM" id="Phobius"/>
    </source>
</evidence>
<dbReference type="InterPro" id="IPR023352">
    <property type="entry name" value="MAPEG-like_dom_sf"/>
</dbReference>
<evidence type="ECO:0000313" key="6">
    <source>
        <dbReference type="EMBL" id="QIX01312.1"/>
    </source>
</evidence>
<dbReference type="InterPro" id="IPR001129">
    <property type="entry name" value="Membr-assoc_MAPEG"/>
</dbReference>
<dbReference type="AlphaFoldDB" id="A0A6H0Y2R7"/>
<accession>A0A6H0Y2R7</accession>
<keyword evidence="4 5" id="KW-0472">Membrane</keyword>
<dbReference type="GO" id="GO:0004364">
    <property type="term" value="F:glutathione transferase activity"/>
    <property type="evidence" value="ECO:0007669"/>
    <property type="project" value="TreeGrafter"/>
</dbReference>
<evidence type="ECO:0000256" key="1">
    <source>
        <dbReference type="ARBA" id="ARBA00004141"/>
    </source>
</evidence>